<comment type="caution">
    <text evidence="2">The sequence shown here is derived from an EMBL/GenBank/DDBJ whole genome shotgun (WGS) entry which is preliminary data.</text>
</comment>
<dbReference type="Gene3D" id="3.30.70.270">
    <property type="match status" value="1"/>
</dbReference>
<protein>
    <submittedName>
        <fullName evidence="2">Sensor domain-containing diguanylate cyclase</fullName>
        <ecNumber evidence="2">2.7.7.65</ecNumber>
    </submittedName>
</protein>
<dbReference type="SUPFAM" id="SSF55781">
    <property type="entry name" value="GAF domain-like"/>
    <property type="match status" value="1"/>
</dbReference>
<dbReference type="InterPro" id="IPR000160">
    <property type="entry name" value="GGDEF_dom"/>
</dbReference>
<evidence type="ECO:0000313" key="2">
    <source>
        <dbReference type="EMBL" id="MEQ3364044.1"/>
    </source>
</evidence>
<dbReference type="EMBL" id="JBBNOP010000015">
    <property type="protein sequence ID" value="MEQ3364044.1"/>
    <property type="molecule type" value="Genomic_DNA"/>
</dbReference>
<keyword evidence="2" id="KW-0808">Transferase</keyword>
<reference evidence="2 3" key="1">
    <citation type="submission" date="2024-04" db="EMBL/GenBank/DDBJ databases">
        <title>Human intestinal bacterial collection.</title>
        <authorList>
            <person name="Pauvert C."/>
            <person name="Hitch T.C.A."/>
            <person name="Clavel T."/>
        </authorList>
    </citation>
    <scope>NUCLEOTIDE SEQUENCE [LARGE SCALE GENOMIC DNA]</scope>
    <source>
        <strain evidence="2 3">CLA-KB-H42</strain>
    </source>
</reference>
<accession>A0ABV1JG23</accession>
<name>A0ABV1JG23_9ACTN</name>
<dbReference type="Gene3D" id="3.30.450.40">
    <property type="match status" value="1"/>
</dbReference>
<dbReference type="PANTHER" id="PTHR45138">
    <property type="entry name" value="REGULATORY COMPONENTS OF SENSORY TRANSDUCTION SYSTEM"/>
    <property type="match status" value="1"/>
</dbReference>
<dbReference type="GO" id="GO:0052621">
    <property type="term" value="F:diguanylate cyclase activity"/>
    <property type="evidence" value="ECO:0007669"/>
    <property type="project" value="UniProtKB-EC"/>
</dbReference>
<dbReference type="Proteomes" id="UP001487305">
    <property type="component" value="Unassembled WGS sequence"/>
</dbReference>
<gene>
    <name evidence="2" type="ORF">AAA083_13760</name>
</gene>
<dbReference type="Pfam" id="PF00990">
    <property type="entry name" value="GGDEF"/>
    <property type="match status" value="1"/>
</dbReference>
<dbReference type="NCBIfam" id="TIGR00254">
    <property type="entry name" value="GGDEF"/>
    <property type="match status" value="1"/>
</dbReference>
<dbReference type="PANTHER" id="PTHR45138:SF9">
    <property type="entry name" value="DIGUANYLATE CYCLASE DGCM-RELATED"/>
    <property type="match status" value="1"/>
</dbReference>
<organism evidence="2 3">
    <name type="scientific">Raoultibacter massiliensis</name>
    <dbReference type="NCBI Taxonomy" id="1852371"/>
    <lineage>
        <taxon>Bacteria</taxon>
        <taxon>Bacillati</taxon>
        <taxon>Actinomycetota</taxon>
        <taxon>Coriobacteriia</taxon>
        <taxon>Eggerthellales</taxon>
        <taxon>Eggerthellaceae</taxon>
        <taxon>Raoultibacter</taxon>
    </lineage>
</organism>
<dbReference type="SUPFAM" id="SSF55073">
    <property type="entry name" value="Nucleotide cyclase"/>
    <property type="match status" value="1"/>
</dbReference>
<sequence>MRGYMPNPFDIFDALSELVYVSDIETHDLLYVNESTSCMIEGSWRGRKCYDALQGFDAPCDFCNNDKLTADGFFSWSRYNAQFGKHYALKDKLIDWDGRPARFEVAFDVTDDVRQKAVLENQLGLETLLVDCIMGFRRSDGFEGDLMPAFERMGRFFKADRVYIIEVYENGRMKNTTEWCAEGVESEIDELQDVPIECIERWLPHFERRDCVIIEDIEGLRSVSPAEYGILKPQGISCLVVAPIFDGDDLCGYIGVDNPEIERLDLSASFFKTVGMFLSMEVEQGKIREKLRRMSFEDSLTGVWNRNRFIEDIQQIDDEGPRDRFGVMYIDLNGLKDVNDREGHAVGDRSLVEAADILTQTFKRSSVYRLGGDEFLVLSLDKDKDTFERRVEEASRKLSARACPSAIGTHYAVEACTIDEAVKLADGRMYQDKRMFYSEAPELSRHRNMYRTAE</sequence>
<dbReference type="InterPro" id="IPR029016">
    <property type="entry name" value="GAF-like_dom_sf"/>
</dbReference>
<dbReference type="PROSITE" id="PS50887">
    <property type="entry name" value="GGDEF"/>
    <property type="match status" value="1"/>
</dbReference>
<evidence type="ECO:0000313" key="3">
    <source>
        <dbReference type="Proteomes" id="UP001487305"/>
    </source>
</evidence>
<dbReference type="EC" id="2.7.7.65" evidence="2"/>
<dbReference type="SMART" id="SM00267">
    <property type="entry name" value="GGDEF"/>
    <property type="match status" value="1"/>
</dbReference>
<evidence type="ECO:0000259" key="1">
    <source>
        <dbReference type="PROSITE" id="PS50887"/>
    </source>
</evidence>
<keyword evidence="2" id="KW-0548">Nucleotidyltransferase</keyword>
<dbReference type="RefSeq" id="WP_102373760.1">
    <property type="nucleotide sequence ID" value="NZ_JBBNOP010000015.1"/>
</dbReference>
<dbReference type="InterPro" id="IPR029787">
    <property type="entry name" value="Nucleotide_cyclase"/>
</dbReference>
<dbReference type="InterPro" id="IPR050469">
    <property type="entry name" value="Diguanylate_Cyclase"/>
</dbReference>
<dbReference type="InterPro" id="IPR043128">
    <property type="entry name" value="Rev_trsase/Diguanyl_cyclase"/>
</dbReference>
<feature type="domain" description="GGDEF" evidence="1">
    <location>
        <begin position="323"/>
        <end position="454"/>
    </location>
</feature>
<keyword evidence="3" id="KW-1185">Reference proteome</keyword>
<dbReference type="CDD" id="cd01949">
    <property type="entry name" value="GGDEF"/>
    <property type="match status" value="1"/>
</dbReference>
<proteinExistence type="predicted"/>